<dbReference type="InterPro" id="IPR000905">
    <property type="entry name" value="Gcp-like_dom"/>
</dbReference>
<dbReference type="Pfam" id="PF00814">
    <property type="entry name" value="TsaD"/>
    <property type="match status" value="1"/>
</dbReference>
<accession>A0A1L8CMS8</accession>
<dbReference type="EMBL" id="BDFD01000008">
    <property type="protein sequence ID" value="GAV20220.1"/>
    <property type="molecule type" value="Genomic_DNA"/>
</dbReference>
<dbReference type="OrthoDB" id="9782405at2"/>
<dbReference type="SUPFAM" id="SSF53067">
    <property type="entry name" value="Actin-like ATPase domain"/>
    <property type="match status" value="1"/>
</dbReference>
<reference evidence="2 3" key="1">
    <citation type="journal article" date="2017" name="Arch. Microbiol.">
        <title>Mariprofundus micogutta sp. nov., a novel iron-oxidizing zetaproteobacterium isolated from a deep-sea hydrothermal field at the Bayonnaise knoll of the Izu-Ogasawara arc, and a description of Mariprofundales ord. nov. and Zetaproteobacteria classis nov.</title>
        <authorList>
            <person name="Makita H."/>
            <person name="Tanaka E."/>
            <person name="Mitsunobu S."/>
            <person name="Miyazaki M."/>
            <person name="Nunoura T."/>
            <person name="Uematsu K."/>
            <person name="Takaki Y."/>
            <person name="Nishi S."/>
            <person name="Shimamura S."/>
            <person name="Takai K."/>
        </authorList>
    </citation>
    <scope>NUCLEOTIDE SEQUENCE [LARGE SCALE GENOMIC DNA]</scope>
    <source>
        <strain evidence="2 3">ET2</strain>
    </source>
</reference>
<dbReference type="InterPro" id="IPR022496">
    <property type="entry name" value="T6A_TsaB"/>
</dbReference>
<dbReference type="Proteomes" id="UP000231632">
    <property type="component" value="Unassembled WGS sequence"/>
</dbReference>
<dbReference type="NCBIfam" id="TIGR03725">
    <property type="entry name" value="T6A_YeaZ"/>
    <property type="match status" value="1"/>
</dbReference>
<proteinExistence type="predicted"/>
<comment type="caution">
    <text evidence="2">The sequence shown here is derived from an EMBL/GenBank/DDBJ whole genome shotgun (WGS) entry which is preliminary data.</text>
</comment>
<protein>
    <submittedName>
        <fullName evidence="2">tRNA threonylcarbamoyladenosine biosynthesis protein TsaB</fullName>
    </submittedName>
</protein>
<dbReference type="STRING" id="1921010.MMIC_P1184"/>
<dbReference type="Gene3D" id="3.30.420.200">
    <property type="match status" value="1"/>
</dbReference>
<dbReference type="GO" id="GO:0002949">
    <property type="term" value="P:tRNA threonylcarbamoyladenosine modification"/>
    <property type="evidence" value="ECO:0007669"/>
    <property type="project" value="InterPro"/>
</dbReference>
<dbReference type="AlphaFoldDB" id="A0A1L8CMS8"/>
<feature type="domain" description="Gcp-like" evidence="1">
    <location>
        <begin position="42"/>
        <end position="134"/>
    </location>
</feature>
<keyword evidence="3" id="KW-1185">Reference proteome</keyword>
<gene>
    <name evidence="2" type="ORF">MMIC_P1184</name>
</gene>
<organism evidence="2 3">
    <name type="scientific">Mariprofundus micogutta</name>
    <dbReference type="NCBI Taxonomy" id="1921010"/>
    <lineage>
        <taxon>Bacteria</taxon>
        <taxon>Pseudomonadati</taxon>
        <taxon>Pseudomonadota</taxon>
        <taxon>Candidatius Mariprofundia</taxon>
        <taxon>Mariprofundales</taxon>
        <taxon>Mariprofundaceae</taxon>
        <taxon>Mariprofundus</taxon>
    </lineage>
</organism>
<sequence length="219" mass="23583">MIDSKNILALDTAFGEISAAILKDGEPFLTRCDSSTDGKTRSTTIVPILANLLAEAELSWEELDILALGAGPGAFTGLRVAAATLAGINSGLKLPILHLSSLAITARQAVTSDELWVIEDARAGEAFAGCYAAGENIHADRCITWQEVDSLEIDQFACHNEPAINMNAFKRVQLLIPRSAALLAETEYLLSETQTGQLPQYPEPIYLQRSQAEKNANVQ</sequence>
<dbReference type="RefSeq" id="WP_072659543.1">
    <property type="nucleotide sequence ID" value="NZ_BDFD01000008.1"/>
</dbReference>
<dbReference type="InterPro" id="IPR043129">
    <property type="entry name" value="ATPase_NBD"/>
</dbReference>
<evidence type="ECO:0000313" key="2">
    <source>
        <dbReference type="EMBL" id="GAV20220.1"/>
    </source>
</evidence>
<evidence type="ECO:0000313" key="3">
    <source>
        <dbReference type="Proteomes" id="UP000231632"/>
    </source>
</evidence>
<dbReference type="Gene3D" id="3.30.420.40">
    <property type="match status" value="1"/>
</dbReference>
<evidence type="ECO:0000259" key="1">
    <source>
        <dbReference type="Pfam" id="PF00814"/>
    </source>
</evidence>
<name>A0A1L8CMS8_9PROT</name>